<evidence type="ECO:0000256" key="1">
    <source>
        <dbReference type="SAM" id="Phobius"/>
    </source>
</evidence>
<proteinExistence type="predicted"/>
<evidence type="ECO:0000313" key="2">
    <source>
        <dbReference type="EMBL" id="PCS23661.1"/>
    </source>
</evidence>
<keyword evidence="1" id="KW-0812">Transmembrane</keyword>
<dbReference type="AlphaFoldDB" id="A0A2A5T675"/>
<comment type="caution">
    <text evidence="2">The sequence shown here is derived from an EMBL/GenBank/DDBJ whole genome shotgun (WGS) entry which is preliminary data.</text>
</comment>
<reference evidence="3" key="1">
    <citation type="submission" date="2017-04" db="EMBL/GenBank/DDBJ databases">
        <title>Genome evolution of the luminous symbionts of deep sea anglerfish.</title>
        <authorList>
            <person name="Hendry T.A."/>
        </authorList>
    </citation>
    <scope>NUCLEOTIDE SEQUENCE [LARGE SCALE GENOMIC DNA]</scope>
</reference>
<protein>
    <submittedName>
        <fullName evidence="2">Uncharacterized protein</fullName>
    </submittedName>
</protein>
<accession>A0A2A5T675</accession>
<keyword evidence="1" id="KW-0472">Membrane</keyword>
<dbReference type="EMBL" id="NBYY01000009">
    <property type="protein sequence ID" value="PCS23661.1"/>
    <property type="molecule type" value="Genomic_DNA"/>
</dbReference>
<keyword evidence="1" id="KW-1133">Transmembrane helix</keyword>
<keyword evidence="3" id="KW-1185">Reference proteome</keyword>
<dbReference type="Proteomes" id="UP000219020">
    <property type="component" value="Unassembled WGS sequence"/>
</dbReference>
<name>A0A2A5T675_9GAMM</name>
<evidence type="ECO:0000313" key="3">
    <source>
        <dbReference type="Proteomes" id="UP000219020"/>
    </source>
</evidence>
<gene>
    <name evidence="2" type="ORF">BTN49_0630</name>
</gene>
<organism evidence="2 3">
    <name type="scientific">Candidatus Enterovibrio escicola</name>
    <dbReference type="NCBI Taxonomy" id="1927127"/>
    <lineage>
        <taxon>Bacteria</taxon>
        <taxon>Pseudomonadati</taxon>
        <taxon>Pseudomonadota</taxon>
        <taxon>Gammaproteobacteria</taxon>
        <taxon>Vibrionales</taxon>
        <taxon>Vibrionaceae</taxon>
        <taxon>Enterovibrio</taxon>
    </lineage>
</organism>
<sequence length="49" mass="5697">MGKLRIRNKIPTVLGVAGIWLITHDVISFFELAYWFFEIFLRVLRCGGV</sequence>
<feature type="transmembrane region" description="Helical" evidence="1">
    <location>
        <begin position="12"/>
        <end position="37"/>
    </location>
</feature>